<comment type="caution">
    <text evidence="2">The sequence shown here is derived from an EMBL/GenBank/DDBJ whole genome shotgun (WGS) entry which is preliminary data.</text>
</comment>
<reference evidence="2 3" key="1">
    <citation type="journal article" date="2018" name="Int. J. Syst. Evol. Microbiol.">
        <title>Micromonospora globbae sp. nov., an endophytic actinomycete isolated from roots of Globba winitii C. H. Wright.</title>
        <authorList>
            <person name="Kuncharoen N."/>
            <person name="Pittayakhajonwut P."/>
            <person name="Tanasupawat S."/>
        </authorList>
    </citation>
    <scope>NUCLEOTIDE SEQUENCE [LARGE SCALE GENOMIC DNA]</scope>
    <source>
        <strain evidence="2 3">WPS1-2</strain>
    </source>
</reference>
<dbReference type="Gene3D" id="3.30.70.1450">
    <property type="entry name" value="Regulator of K+ conductance, C-terminal domain"/>
    <property type="match status" value="1"/>
</dbReference>
<dbReference type="InterPro" id="IPR006037">
    <property type="entry name" value="RCK_C"/>
</dbReference>
<dbReference type="SUPFAM" id="SSF116726">
    <property type="entry name" value="TrkA C-terminal domain-like"/>
    <property type="match status" value="1"/>
</dbReference>
<dbReference type="InterPro" id="IPR036721">
    <property type="entry name" value="RCK_C_sf"/>
</dbReference>
<organism evidence="2 3">
    <name type="scientific">Micromonospora globbae</name>
    <dbReference type="NCBI Taxonomy" id="1894969"/>
    <lineage>
        <taxon>Bacteria</taxon>
        <taxon>Bacillati</taxon>
        <taxon>Actinomycetota</taxon>
        <taxon>Actinomycetes</taxon>
        <taxon>Micromonosporales</taxon>
        <taxon>Micromonosporaceae</taxon>
        <taxon>Micromonospora</taxon>
    </lineage>
</organism>
<accession>A0A420EVW2</accession>
<feature type="domain" description="RCK C-terminal" evidence="1">
    <location>
        <begin position="74"/>
        <end position="159"/>
    </location>
</feature>
<dbReference type="InterPro" id="IPR058776">
    <property type="entry name" value="KhtT-like_N"/>
</dbReference>
<gene>
    <name evidence="2" type="ORF">D7I43_23920</name>
</gene>
<dbReference type="InterPro" id="IPR026278">
    <property type="entry name" value="KhtT"/>
</dbReference>
<proteinExistence type="predicted"/>
<dbReference type="GO" id="GO:0006813">
    <property type="term" value="P:potassium ion transport"/>
    <property type="evidence" value="ECO:0007669"/>
    <property type="project" value="InterPro"/>
</dbReference>
<protein>
    <submittedName>
        <fullName evidence="2">Potassium transporter TrkA</fullName>
    </submittedName>
</protein>
<name>A0A420EVW2_9ACTN</name>
<dbReference type="EMBL" id="RAQQ01000019">
    <property type="protein sequence ID" value="RKF24896.1"/>
    <property type="molecule type" value="Genomic_DNA"/>
</dbReference>
<dbReference type="Pfam" id="PF25991">
    <property type="entry name" value="KhtT_N"/>
    <property type="match status" value="1"/>
</dbReference>
<dbReference type="AlphaFoldDB" id="A0A420EVW2"/>
<dbReference type="GO" id="GO:0008324">
    <property type="term" value="F:monoatomic cation transmembrane transporter activity"/>
    <property type="evidence" value="ECO:0007669"/>
    <property type="project" value="InterPro"/>
</dbReference>
<dbReference type="PROSITE" id="PS51202">
    <property type="entry name" value="RCK_C"/>
    <property type="match status" value="1"/>
</dbReference>
<evidence type="ECO:0000259" key="1">
    <source>
        <dbReference type="PROSITE" id="PS51202"/>
    </source>
</evidence>
<dbReference type="PIRSF" id="PIRSF005028">
    <property type="entry name" value="KhtT"/>
    <property type="match status" value="1"/>
</dbReference>
<sequence>MMQIERVPLPGIGVSYTLHTTQGRLLGVVCHRSGRRELVLYAPDDPDTVQRSLVLTDVEAREVAELLHPVATIEHVPDLERRAASLTVATMQVTAVSPYAGSTVGEAVAGVRGVTVIAVLSDGRSTTAPEPGHRIAHGDALVVAGTPDGVAALSRRLTPDDP</sequence>
<evidence type="ECO:0000313" key="2">
    <source>
        <dbReference type="EMBL" id="RKF24896.1"/>
    </source>
</evidence>
<dbReference type="Pfam" id="PF02080">
    <property type="entry name" value="TrkA_C"/>
    <property type="match status" value="1"/>
</dbReference>
<dbReference type="Proteomes" id="UP000285744">
    <property type="component" value="Unassembled WGS sequence"/>
</dbReference>
<evidence type="ECO:0000313" key="3">
    <source>
        <dbReference type="Proteomes" id="UP000285744"/>
    </source>
</evidence>